<comment type="caution">
    <text evidence="3">The sequence shown here is derived from an EMBL/GenBank/DDBJ whole genome shotgun (WGS) entry which is preliminary data.</text>
</comment>
<dbReference type="InterPro" id="IPR038765">
    <property type="entry name" value="Papain-like_cys_pep_sf"/>
</dbReference>
<dbReference type="Proteomes" id="UP000193303">
    <property type="component" value="Unassembled WGS sequence"/>
</dbReference>
<dbReference type="SUPFAM" id="SSF54001">
    <property type="entry name" value="Cysteine proteinases"/>
    <property type="match status" value="1"/>
</dbReference>
<dbReference type="EMBL" id="MTAB01000011">
    <property type="protein sequence ID" value="OSI21681.1"/>
    <property type="molecule type" value="Genomic_DNA"/>
</dbReference>
<evidence type="ECO:0000313" key="4">
    <source>
        <dbReference type="Proteomes" id="UP000193303"/>
    </source>
</evidence>
<dbReference type="InterPro" id="IPR002931">
    <property type="entry name" value="Transglutaminase-like"/>
</dbReference>
<name>A0A1X3DID3_9NEIS</name>
<evidence type="ECO:0000256" key="1">
    <source>
        <dbReference type="SAM" id="Phobius"/>
    </source>
</evidence>
<dbReference type="PANTHER" id="PTHR42736:SF1">
    <property type="entry name" value="PROTEIN-GLUTAMINE GAMMA-GLUTAMYLTRANSFERASE"/>
    <property type="match status" value="1"/>
</dbReference>
<feature type="transmembrane region" description="Helical" evidence="1">
    <location>
        <begin position="150"/>
        <end position="171"/>
    </location>
</feature>
<feature type="transmembrane region" description="Helical" evidence="1">
    <location>
        <begin position="561"/>
        <end position="581"/>
    </location>
</feature>
<dbReference type="InterPro" id="IPR052901">
    <property type="entry name" value="Bact_TGase-like"/>
</dbReference>
<dbReference type="Pfam" id="PF11992">
    <property type="entry name" value="TgpA_N"/>
    <property type="match status" value="1"/>
</dbReference>
<feature type="domain" description="Transglutaminase-like" evidence="2">
    <location>
        <begin position="419"/>
        <end position="491"/>
    </location>
</feature>
<dbReference type="SMART" id="SM00460">
    <property type="entry name" value="TGc"/>
    <property type="match status" value="1"/>
</dbReference>
<feature type="transmembrane region" description="Helical" evidence="1">
    <location>
        <begin position="32"/>
        <end position="65"/>
    </location>
</feature>
<feature type="transmembrane region" description="Helical" evidence="1">
    <location>
        <begin position="100"/>
        <end position="119"/>
    </location>
</feature>
<sequence length="673" mass="75904">MPHRPPTKHITSQAIMLILNPSFLKQPPPRAVAFAVLLALLWTALPLVSSLPVVIMALFGSMWLLRLVLLRLGIAKLPVPALILLMAIGGALLWQQLGTVIGRDGGVSFLLLMVMLKAFEGNTRRDWQVLLLAMLFLIGSSVLFDQSLAVGLWLLLALPMVGVCFAVLCGLNVKEAAKQTGFALLLTLPLAAVLFAAVPRLSEPLWRIPQPQQGQAKTGLSDSMEPGSISNLVQSDEWVANITFSDGLKPQRSDMYWRAIIMAEFDGVRWRALDNTYIDEARTAANPVRTVEYQMIIRDQNGALPALDYPVGQLHGSLTKRMGQIVRAHRSLEGLRRITLQASLSDTLPHALSRNEHDFYTRLPEGNLQTRLLADTLAKQSANERQFIDKVLHHYRSKKFGYTLQPPRTPGRNGIDEFMFRTQQGFCEHYAQSFVVMMRAVGLPARVVTGYQGAEYNEQAGFWQIRSKDAHAWAEVWLPQEQAWLRVDPTAAVSSVRAESGISQALPEAERNMVSDGHSLFARWRDTGQFYWQQWVVNYDQSKQNNLFELLGLGGFNWKTLLLVLPAGMALALLPLLKWWFGNRSRERDYLNEGFAQLKTALLGEEDETAPAVSAGELHKLLDSNGIENPELIRLLKQYEHWLYAAARPTLRTQKRWYRAVRKIVKKHYRQQH</sequence>
<protein>
    <submittedName>
        <fullName evidence="3">Transglutaminase</fullName>
    </submittedName>
</protein>
<keyword evidence="1" id="KW-1133">Transmembrane helix</keyword>
<proteinExistence type="predicted"/>
<feature type="transmembrane region" description="Helical" evidence="1">
    <location>
        <begin position="183"/>
        <end position="202"/>
    </location>
</feature>
<dbReference type="Gene3D" id="3.10.620.30">
    <property type="match status" value="1"/>
</dbReference>
<dbReference type="STRING" id="1931275.BV914_00795"/>
<accession>A0A1X3DID3</accession>
<reference evidence="4" key="1">
    <citation type="submission" date="2017-01" db="EMBL/GenBank/DDBJ databases">
        <authorList>
            <person name="Mah S.A."/>
            <person name="Swanson W.J."/>
            <person name="Moy G.W."/>
            <person name="Vacquier V.D."/>
        </authorList>
    </citation>
    <scope>NUCLEOTIDE SEQUENCE [LARGE SCALE GENOMIC DNA]</scope>
    <source>
        <strain evidence="4">124861</strain>
    </source>
</reference>
<evidence type="ECO:0000259" key="2">
    <source>
        <dbReference type="SMART" id="SM00460"/>
    </source>
</evidence>
<dbReference type="InterPro" id="IPR021878">
    <property type="entry name" value="TgpA_N"/>
</dbReference>
<dbReference type="AlphaFoldDB" id="A0A1X3DID3"/>
<dbReference type="PANTHER" id="PTHR42736">
    <property type="entry name" value="PROTEIN-GLUTAMINE GAMMA-GLUTAMYLTRANSFERASE"/>
    <property type="match status" value="1"/>
</dbReference>
<feature type="transmembrane region" description="Helical" evidence="1">
    <location>
        <begin position="126"/>
        <end position="144"/>
    </location>
</feature>
<evidence type="ECO:0000313" key="3">
    <source>
        <dbReference type="EMBL" id="OSI21681.1"/>
    </source>
</evidence>
<dbReference type="RefSeq" id="WP_244895117.1">
    <property type="nucleotide sequence ID" value="NZ_MTAB01000011.1"/>
</dbReference>
<keyword evidence="1" id="KW-0472">Membrane</keyword>
<feature type="transmembrane region" description="Helical" evidence="1">
    <location>
        <begin position="77"/>
        <end position="94"/>
    </location>
</feature>
<dbReference type="Pfam" id="PF01841">
    <property type="entry name" value="Transglut_core"/>
    <property type="match status" value="1"/>
</dbReference>
<keyword evidence="1" id="KW-0812">Transmembrane</keyword>
<organism evidence="3 4">
    <name type="scientific">Neisseria dumasiana</name>
    <dbReference type="NCBI Taxonomy" id="1931275"/>
    <lineage>
        <taxon>Bacteria</taxon>
        <taxon>Pseudomonadati</taxon>
        <taxon>Pseudomonadota</taxon>
        <taxon>Betaproteobacteria</taxon>
        <taxon>Neisseriales</taxon>
        <taxon>Neisseriaceae</taxon>
        <taxon>Neisseria</taxon>
    </lineage>
</organism>
<gene>
    <name evidence="3" type="ORF">BV912_06055</name>
</gene>